<evidence type="ECO:0000313" key="6">
    <source>
        <dbReference type="EMBL" id="BCY26221.1"/>
    </source>
</evidence>
<dbReference type="AlphaFoldDB" id="A0AAD1KSG3"/>
<name>A0AAD1KSG3_9ACTN</name>
<accession>A0AAD1KSG3</accession>
<reference evidence="6" key="1">
    <citation type="submission" date="2021-06" db="EMBL/GenBank/DDBJ databases">
        <title>Genome sequence of Cutibacterium modestum strain KB17-24694.</title>
        <authorList>
            <person name="Dekio I."/>
            <person name="Asahina A."/>
            <person name="Nishida M."/>
        </authorList>
    </citation>
    <scope>NUCLEOTIDE SEQUENCE</scope>
    <source>
        <strain evidence="6">KB17-24694</strain>
    </source>
</reference>
<dbReference type="InterPro" id="IPR051619">
    <property type="entry name" value="TypeII_TA_RNase_PINc/VapC"/>
</dbReference>
<keyword evidence="1" id="KW-0540">Nuclease</keyword>
<dbReference type="InterPro" id="IPR029060">
    <property type="entry name" value="PIN-like_dom_sf"/>
</dbReference>
<dbReference type="GO" id="GO:0046872">
    <property type="term" value="F:metal ion binding"/>
    <property type="evidence" value="ECO:0007669"/>
    <property type="project" value="UniProtKB-KW"/>
</dbReference>
<protein>
    <recommendedName>
        <fullName evidence="5">PIN domain-containing protein</fullName>
    </recommendedName>
</protein>
<evidence type="ECO:0000256" key="3">
    <source>
        <dbReference type="ARBA" id="ARBA00022801"/>
    </source>
</evidence>
<organism evidence="6 7">
    <name type="scientific">Cutibacterium modestum</name>
    <dbReference type="NCBI Taxonomy" id="2559073"/>
    <lineage>
        <taxon>Bacteria</taxon>
        <taxon>Bacillati</taxon>
        <taxon>Actinomycetota</taxon>
        <taxon>Actinomycetes</taxon>
        <taxon>Propionibacteriales</taxon>
        <taxon>Propionibacteriaceae</taxon>
        <taxon>Cutibacterium</taxon>
    </lineage>
</organism>
<keyword evidence="3" id="KW-0378">Hydrolase</keyword>
<feature type="domain" description="PIN" evidence="5">
    <location>
        <begin position="7"/>
        <end position="117"/>
    </location>
</feature>
<dbReference type="EMBL" id="AP024747">
    <property type="protein sequence ID" value="BCY26221.1"/>
    <property type="molecule type" value="Genomic_DNA"/>
</dbReference>
<dbReference type="Gene3D" id="3.40.50.1010">
    <property type="entry name" value="5'-nuclease"/>
    <property type="match status" value="1"/>
</dbReference>
<dbReference type="PANTHER" id="PTHR35901:SF1">
    <property type="entry name" value="EXONUCLEASE VAPC9"/>
    <property type="match status" value="1"/>
</dbReference>
<dbReference type="GO" id="GO:0016787">
    <property type="term" value="F:hydrolase activity"/>
    <property type="evidence" value="ECO:0007669"/>
    <property type="project" value="UniProtKB-KW"/>
</dbReference>
<dbReference type="SUPFAM" id="SSF88723">
    <property type="entry name" value="PIN domain-like"/>
    <property type="match status" value="1"/>
</dbReference>
<dbReference type="CDD" id="cd09873">
    <property type="entry name" value="PIN_Pae0151-like"/>
    <property type="match status" value="1"/>
</dbReference>
<keyword evidence="4" id="KW-0460">Magnesium</keyword>
<proteinExistence type="predicted"/>
<dbReference type="InterPro" id="IPR002716">
    <property type="entry name" value="PIN_dom"/>
</dbReference>
<dbReference type="PANTHER" id="PTHR35901">
    <property type="entry name" value="RIBONUCLEASE VAPC3"/>
    <property type="match status" value="1"/>
</dbReference>
<dbReference type="InterPro" id="IPR044153">
    <property type="entry name" value="PIN_Pae0151-like"/>
</dbReference>
<evidence type="ECO:0000313" key="7">
    <source>
        <dbReference type="Proteomes" id="UP000825072"/>
    </source>
</evidence>
<sequence>MTLVVEVSVLAEMLVGSTVGCAAWQQWGGEEFIAPQHLSAEIAHVVRNLSLGQLITDAEAMQILSDFRAFKVELYPVEPLMVDAWEMRHNVSAYDALYVVLARLLGACLLTRDHRLKPRAVLGRSPLRTDLTGRGSRSIRRAISFGSTPRPTRCALGPEPDCPAQSLGASSGSLACSACSDKAARSDLVWDASRGPP</sequence>
<evidence type="ECO:0000256" key="4">
    <source>
        <dbReference type="ARBA" id="ARBA00022842"/>
    </source>
</evidence>
<dbReference type="GO" id="GO:0004518">
    <property type="term" value="F:nuclease activity"/>
    <property type="evidence" value="ECO:0007669"/>
    <property type="project" value="UniProtKB-KW"/>
</dbReference>
<keyword evidence="2" id="KW-0479">Metal-binding</keyword>
<dbReference type="Pfam" id="PF01850">
    <property type="entry name" value="PIN"/>
    <property type="match status" value="1"/>
</dbReference>
<gene>
    <name evidence="6" type="ORF">KB1_22110</name>
</gene>
<evidence type="ECO:0000256" key="1">
    <source>
        <dbReference type="ARBA" id="ARBA00022722"/>
    </source>
</evidence>
<evidence type="ECO:0000256" key="2">
    <source>
        <dbReference type="ARBA" id="ARBA00022723"/>
    </source>
</evidence>
<evidence type="ECO:0000259" key="5">
    <source>
        <dbReference type="Pfam" id="PF01850"/>
    </source>
</evidence>
<dbReference type="Proteomes" id="UP000825072">
    <property type="component" value="Chromosome 1"/>
</dbReference>